<proteinExistence type="predicted"/>
<dbReference type="AlphaFoldDB" id="A0A952FNR7"/>
<reference evidence="1" key="1">
    <citation type="submission" date="2020-06" db="EMBL/GenBank/DDBJ databases">
        <title>Stable isotope informed genome-resolved metagenomics uncovers potential trophic interactions in rhizosphere soil.</title>
        <authorList>
            <person name="Starr E.P."/>
            <person name="Shi S."/>
            <person name="Blazewicz S.J."/>
            <person name="Koch B.J."/>
            <person name="Probst A.J."/>
            <person name="Hungate B.A."/>
            <person name="Pett-Ridge J."/>
            <person name="Firestone M.K."/>
            <person name="Banfield J.F."/>
        </authorList>
    </citation>
    <scope>NUCLEOTIDE SEQUENCE</scope>
    <source>
        <strain evidence="1">YM_69_17</strain>
    </source>
</reference>
<protein>
    <submittedName>
        <fullName evidence="1">Uncharacterized protein</fullName>
    </submittedName>
</protein>
<accession>A0A952FNR7</accession>
<dbReference type="Proteomes" id="UP000700706">
    <property type="component" value="Unassembled WGS sequence"/>
</dbReference>
<evidence type="ECO:0000313" key="1">
    <source>
        <dbReference type="EMBL" id="MBW8728193.1"/>
    </source>
</evidence>
<comment type="caution">
    <text evidence="1">The sequence shown here is derived from an EMBL/GenBank/DDBJ whole genome shotgun (WGS) entry which is preliminary data.</text>
</comment>
<evidence type="ECO:0000313" key="2">
    <source>
        <dbReference type="Proteomes" id="UP000700706"/>
    </source>
</evidence>
<name>A0A952FNR7_9PROT</name>
<sequence length="84" mass="9301">MTEDDFRNICAEVADRNGMDTVEWFAENLEDNLQFGGYYGVAVIKDTGDTAIMSGNLSNKWQWTGQTLAGLAVRVIALNEPNPM</sequence>
<dbReference type="EMBL" id="JAEKLZ010000370">
    <property type="protein sequence ID" value="MBW8728193.1"/>
    <property type="molecule type" value="Genomic_DNA"/>
</dbReference>
<organism evidence="1 2">
    <name type="scientific">Inquilinus limosus</name>
    <dbReference type="NCBI Taxonomy" id="171674"/>
    <lineage>
        <taxon>Bacteria</taxon>
        <taxon>Pseudomonadati</taxon>
        <taxon>Pseudomonadota</taxon>
        <taxon>Alphaproteobacteria</taxon>
        <taxon>Rhodospirillales</taxon>
        <taxon>Rhodospirillaceae</taxon>
        <taxon>Inquilinus</taxon>
    </lineage>
</organism>
<gene>
    <name evidence="1" type="ORF">JF625_23985</name>
</gene>